<feature type="region of interest" description="Disordered" evidence="1">
    <location>
        <begin position="97"/>
        <end position="125"/>
    </location>
</feature>
<organism evidence="2 3">
    <name type="scientific">Dryococelus australis</name>
    <dbReference type="NCBI Taxonomy" id="614101"/>
    <lineage>
        <taxon>Eukaryota</taxon>
        <taxon>Metazoa</taxon>
        <taxon>Ecdysozoa</taxon>
        <taxon>Arthropoda</taxon>
        <taxon>Hexapoda</taxon>
        <taxon>Insecta</taxon>
        <taxon>Pterygota</taxon>
        <taxon>Neoptera</taxon>
        <taxon>Polyneoptera</taxon>
        <taxon>Phasmatodea</taxon>
        <taxon>Verophasmatodea</taxon>
        <taxon>Anareolatae</taxon>
        <taxon>Phasmatidae</taxon>
        <taxon>Eurycanthinae</taxon>
        <taxon>Dryococelus</taxon>
    </lineage>
</organism>
<name>A0ABQ9GQB4_9NEOP</name>
<sequence length="452" mass="50468">MRPQIFDVAVIKFSSVSLAHYALETRRKPSAPFWLIRSACQQMAGRRNENSPPPHIRVAVCLSARNLGYEFYFYSKASFTLPRKVVGYYAPPETAARRVSFRPPTSEQTSDRDSHVSARTTKRRRARTQLTSLSAVSLLDTQAIVSRRTRKAVVRLLASHLGELGVRFLGRSIPDSCMLESCRTMPLVGGFSRGYPALPFAFQRRCIVGPRSYSGPMNLKRVRTNQSSGDHVNDSGYVSSVMLASLWFIRDRFLSERQRKSPAAYASSHKHPLETKGGGVFIACPFDRGEAHLEPINSPPDIELCYMEIHVPTRRNELTACGAALGPSVHFIRLPILIGSQDLDVKNRPNLLTHSLTHSPPHPQRIGAAVVKRLSRSPPTNANRVQSLAGPPDYSMWESYRTMPLVGGFSWVSPFSPTLSFRCCSLLISITLISSQDLAVESRSNLFTYLRH</sequence>
<accession>A0ABQ9GQB4</accession>
<evidence type="ECO:0000256" key="1">
    <source>
        <dbReference type="SAM" id="MobiDB-lite"/>
    </source>
</evidence>
<keyword evidence="3" id="KW-1185">Reference proteome</keyword>
<proteinExistence type="predicted"/>
<protein>
    <submittedName>
        <fullName evidence="2">Uncharacterized protein</fullName>
    </submittedName>
</protein>
<dbReference type="Proteomes" id="UP001159363">
    <property type="component" value="Chromosome 9"/>
</dbReference>
<reference evidence="2 3" key="1">
    <citation type="submission" date="2023-02" db="EMBL/GenBank/DDBJ databases">
        <title>LHISI_Scaffold_Assembly.</title>
        <authorList>
            <person name="Stuart O.P."/>
            <person name="Cleave R."/>
            <person name="Magrath M.J.L."/>
            <person name="Mikheyev A.S."/>
        </authorList>
    </citation>
    <scope>NUCLEOTIDE SEQUENCE [LARGE SCALE GENOMIC DNA]</scope>
    <source>
        <strain evidence="2">Daus_M_001</strain>
        <tissue evidence="2">Leg muscle</tissue>
    </source>
</reference>
<evidence type="ECO:0000313" key="3">
    <source>
        <dbReference type="Proteomes" id="UP001159363"/>
    </source>
</evidence>
<gene>
    <name evidence="2" type="ORF">PR048_025036</name>
</gene>
<comment type="caution">
    <text evidence="2">The sequence shown here is derived from an EMBL/GenBank/DDBJ whole genome shotgun (WGS) entry which is preliminary data.</text>
</comment>
<evidence type="ECO:0000313" key="2">
    <source>
        <dbReference type="EMBL" id="KAJ8874194.1"/>
    </source>
</evidence>
<dbReference type="EMBL" id="JARBHB010000010">
    <property type="protein sequence ID" value="KAJ8874194.1"/>
    <property type="molecule type" value="Genomic_DNA"/>
</dbReference>